<evidence type="ECO:0000313" key="2">
    <source>
        <dbReference type="EMBL" id="MEE6261332.1"/>
    </source>
</evidence>
<comment type="caution">
    <text evidence="2">The sequence shown here is derived from an EMBL/GenBank/DDBJ whole genome shotgun (WGS) entry which is preliminary data.</text>
</comment>
<keyword evidence="3" id="KW-1185">Reference proteome</keyword>
<evidence type="ECO:0000256" key="1">
    <source>
        <dbReference type="SAM" id="Coils"/>
    </source>
</evidence>
<dbReference type="Proteomes" id="UP001332243">
    <property type="component" value="Unassembled WGS sequence"/>
</dbReference>
<evidence type="ECO:0000313" key="3">
    <source>
        <dbReference type="Proteomes" id="UP001332243"/>
    </source>
</evidence>
<gene>
    <name evidence="2" type="ORF">V1633_22885</name>
</gene>
<sequence>MDTGQVTAIIQAGFLLLAEATRDVTGDPGALRARAAECARCAGQLDTAAGDTRRTVRQLGQTWLGQAYERTDQDTTNLNNLLVNVLRVALEQESRRLDSAATALTQATNTVEQQRQSFAQQANSVIQTMAQELARARAMPSPWNKIMMVLAILKAVQAALSAKQSAQSASDATRNQLSNTLATLFATSATSSGQLTTAGR</sequence>
<dbReference type="SUPFAM" id="SSF140453">
    <property type="entry name" value="EsxAB dimer-like"/>
    <property type="match status" value="1"/>
</dbReference>
<feature type="coiled-coil region" evidence="1">
    <location>
        <begin position="90"/>
        <end position="139"/>
    </location>
</feature>
<keyword evidence="1" id="KW-0175">Coiled coil</keyword>
<organism evidence="2 3">
    <name type="scientific">Plantactinospora sonchi</name>
    <dbReference type="NCBI Taxonomy" id="1544735"/>
    <lineage>
        <taxon>Bacteria</taxon>
        <taxon>Bacillati</taxon>
        <taxon>Actinomycetota</taxon>
        <taxon>Actinomycetes</taxon>
        <taxon>Micromonosporales</taxon>
        <taxon>Micromonosporaceae</taxon>
        <taxon>Plantactinospora</taxon>
    </lineage>
</organism>
<dbReference type="InterPro" id="IPR036689">
    <property type="entry name" value="ESAT-6-like_sf"/>
</dbReference>
<accession>A0ABU7RXU5</accession>
<name>A0ABU7RXU5_9ACTN</name>
<reference evidence="2 3" key="1">
    <citation type="submission" date="2024-01" db="EMBL/GenBank/DDBJ databases">
        <title>Genome insights into Plantactinospora sonchi sp. nov.</title>
        <authorList>
            <person name="Wang L."/>
        </authorList>
    </citation>
    <scope>NUCLEOTIDE SEQUENCE [LARGE SCALE GENOMIC DNA]</scope>
    <source>
        <strain evidence="2 3">NEAU-QY2</strain>
    </source>
</reference>
<dbReference type="RefSeq" id="WP_331216444.1">
    <property type="nucleotide sequence ID" value="NZ_JAZGQK010000020.1"/>
</dbReference>
<proteinExistence type="predicted"/>
<dbReference type="EMBL" id="JAZGQK010000020">
    <property type="protein sequence ID" value="MEE6261332.1"/>
    <property type="molecule type" value="Genomic_DNA"/>
</dbReference>
<protein>
    <submittedName>
        <fullName evidence="2">Uncharacterized protein</fullName>
    </submittedName>
</protein>
<dbReference type="Gene3D" id="1.10.287.1060">
    <property type="entry name" value="ESAT-6-like"/>
    <property type="match status" value="1"/>
</dbReference>